<name>A0A1H8YGN5_9PSEU</name>
<keyword evidence="2" id="KW-1185">Reference proteome</keyword>
<sequence length="99" mass="10426">MNTDAVIEALLAAGVARYAIDQPGRADPAVWVTTVDGGRIRLGRNLMDGDGNLETGRALYWTRYDGRTVIRTGEAPDLASLAAEVARQAGIPGSIAADE</sequence>
<evidence type="ECO:0000313" key="1">
    <source>
        <dbReference type="EMBL" id="SEP51223.1"/>
    </source>
</evidence>
<gene>
    <name evidence="1" type="ORF">SAMN04489732_115197</name>
</gene>
<dbReference type="AlphaFoldDB" id="A0A1H8YGN5"/>
<reference evidence="1 2" key="1">
    <citation type="submission" date="2016-10" db="EMBL/GenBank/DDBJ databases">
        <authorList>
            <person name="de Groot N.N."/>
        </authorList>
    </citation>
    <scope>NUCLEOTIDE SEQUENCE [LARGE SCALE GENOMIC DNA]</scope>
    <source>
        <strain evidence="1 2">DSM 44993</strain>
    </source>
</reference>
<evidence type="ECO:0000313" key="2">
    <source>
        <dbReference type="Proteomes" id="UP000198582"/>
    </source>
</evidence>
<proteinExistence type="predicted"/>
<dbReference type="STRING" id="394193.SAMN04489732_115197"/>
<organism evidence="1 2">
    <name type="scientific">Amycolatopsis saalfeldensis</name>
    <dbReference type="NCBI Taxonomy" id="394193"/>
    <lineage>
        <taxon>Bacteria</taxon>
        <taxon>Bacillati</taxon>
        <taxon>Actinomycetota</taxon>
        <taxon>Actinomycetes</taxon>
        <taxon>Pseudonocardiales</taxon>
        <taxon>Pseudonocardiaceae</taxon>
        <taxon>Amycolatopsis</taxon>
    </lineage>
</organism>
<dbReference type="EMBL" id="FOEF01000015">
    <property type="protein sequence ID" value="SEP51223.1"/>
    <property type="molecule type" value="Genomic_DNA"/>
</dbReference>
<dbReference type="Proteomes" id="UP000198582">
    <property type="component" value="Unassembled WGS sequence"/>
</dbReference>
<dbReference type="RefSeq" id="WP_143086338.1">
    <property type="nucleotide sequence ID" value="NZ_FOEF01000015.1"/>
</dbReference>
<protein>
    <submittedName>
        <fullName evidence="1">Uncharacterized protein</fullName>
    </submittedName>
</protein>
<accession>A0A1H8YGN5</accession>